<dbReference type="PROSITE" id="PS50158">
    <property type="entry name" value="ZF_CCHC"/>
    <property type="match status" value="1"/>
</dbReference>
<evidence type="ECO:0000256" key="2">
    <source>
        <dbReference type="SAM" id="MobiDB-lite"/>
    </source>
</evidence>
<reference evidence="4 5" key="1">
    <citation type="journal article" date="2020" name="Cell">
        <title>Large-Scale Comparative Analyses of Tick Genomes Elucidate Their Genetic Diversity and Vector Capacities.</title>
        <authorList>
            <consortium name="Tick Genome and Microbiome Consortium (TIGMIC)"/>
            <person name="Jia N."/>
            <person name="Wang J."/>
            <person name="Shi W."/>
            <person name="Du L."/>
            <person name="Sun Y."/>
            <person name="Zhan W."/>
            <person name="Jiang J.F."/>
            <person name="Wang Q."/>
            <person name="Zhang B."/>
            <person name="Ji P."/>
            <person name="Bell-Sakyi L."/>
            <person name="Cui X.M."/>
            <person name="Yuan T.T."/>
            <person name="Jiang B.G."/>
            <person name="Yang W.F."/>
            <person name="Lam T.T."/>
            <person name="Chang Q.C."/>
            <person name="Ding S.J."/>
            <person name="Wang X.J."/>
            <person name="Zhu J.G."/>
            <person name="Ruan X.D."/>
            <person name="Zhao L."/>
            <person name="Wei J.T."/>
            <person name="Ye R.Z."/>
            <person name="Que T.C."/>
            <person name="Du C.H."/>
            <person name="Zhou Y.H."/>
            <person name="Cheng J.X."/>
            <person name="Dai P.F."/>
            <person name="Guo W.B."/>
            <person name="Han X.H."/>
            <person name="Huang E.J."/>
            <person name="Li L.F."/>
            <person name="Wei W."/>
            <person name="Gao Y.C."/>
            <person name="Liu J.Z."/>
            <person name="Shao H.Z."/>
            <person name="Wang X."/>
            <person name="Wang C.C."/>
            <person name="Yang T.C."/>
            <person name="Huo Q.B."/>
            <person name="Li W."/>
            <person name="Chen H.Y."/>
            <person name="Chen S.E."/>
            <person name="Zhou L.G."/>
            <person name="Ni X.B."/>
            <person name="Tian J.H."/>
            <person name="Sheng Y."/>
            <person name="Liu T."/>
            <person name="Pan Y.S."/>
            <person name="Xia L.Y."/>
            <person name="Li J."/>
            <person name="Zhao F."/>
            <person name="Cao W.C."/>
        </authorList>
    </citation>
    <scope>NUCLEOTIDE SEQUENCE [LARGE SCALE GENOMIC DNA]</scope>
    <source>
        <strain evidence="4">HaeL-2018</strain>
    </source>
</reference>
<gene>
    <name evidence="4" type="ORF">HPB48_017048</name>
</gene>
<keyword evidence="5" id="KW-1185">Reference proteome</keyword>
<accession>A0A9J6F9V7</accession>
<sequence length="141" mass="15847">MRNFTELCPVKPDVPRNLVCYHCHRDGHLQKHCPNAAVCSRCGKIHGGDTCPQEVHYCNICKANGHTAVAHECGTKVARIQCWQENRNHRATSGRVVNSQPRVFQRSRLPPSSNMAASQLHRPADKTMRDSATARLLQQLK</sequence>
<feature type="domain" description="CCHC-type" evidence="3">
    <location>
        <begin position="20"/>
        <end position="35"/>
    </location>
</feature>
<proteinExistence type="predicted"/>
<dbReference type="InterPro" id="IPR001878">
    <property type="entry name" value="Znf_CCHC"/>
</dbReference>
<keyword evidence="1" id="KW-0479">Metal-binding</keyword>
<evidence type="ECO:0000259" key="3">
    <source>
        <dbReference type="PROSITE" id="PS50158"/>
    </source>
</evidence>
<keyword evidence="1" id="KW-0862">Zinc</keyword>
<protein>
    <recommendedName>
        <fullName evidence="3">CCHC-type domain-containing protein</fullName>
    </recommendedName>
</protein>
<comment type="caution">
    <text evidence="4">The sequence shown here is derived from an EMBL/GenBank/DDBJ whole genome shotgun (WGS) entry which is preliminary data.</text>
</comment>
<name>A0A9J6F9V7_HAELO</name>
<dbReference type="GO" id="GO:0008270">
    <property type="term" value="F:zinc ion binding"/>
    <property type="evidence" value="ECO:0007669"/>
    <property type="project" value="UniProtKB-KW"/>
</dbReference>
<dbReference type="GO" id="GO:0003676">
    <property type="term" value="F:nucleic acid binding"/>
    <property type="evidence" value="ECO:0007669"/>
    <property type="project" value="InterPro"/>
</dbReference>
<organism evidence="4 5">
    <name type="scientific">Haemaphysalis longicornis</name>
    <name type="common">Bush tick</name>
    <dbReference type="NCBI Taxonomy" id="44386"/>
    <lineage>
        <taxon>Eukaryota</taxon>
        <taxon>Metazoa</taxon>
        <taxon>Ecdysozoa</taxon>
        <taxon>Arthropoda</taxon>
        <taxon>Chelicerata</taxon>
        <taxon>Arachnida</taxon>
        <taxon>Acari</taxon>
        <taxon>Parasitiformes</taxon>
        <taxon>Ixodida</taxon>
        <taxon>Ixodoidea</taxon>
        <taxon>Ixodidae</taxon>
        <taxon>Haemaphysalinae</taxon>
        <taxon>Haemaphysalis</taxon>
    </lineage>
</organism>
<feature type="region of interest" description="Disordered" evidence="2">
    <location>
        <begin position="106"/>
        <end position="128"/>
    </location>
</feature>
<keyword evidence="1" id="KW-0863">Zinc-finger</keyword>
<dbReference type="Proteomes" id="UP000821853">
    <property type="component" value="Chromosome 1"/>
</dbReference>
<evidence type="ECO:0000313" key="4">
    <source>
        <dbReference type="EMBL" id="KAH9359701.1"/>
    </source>
</evidence>
<evidence type="ECO:0000256" key="1">
    <source>
        <dbReference type="PROSITE-ProRule" id="PRU00047"/>
    </source>
</evidence>
<dbReference type="AlphaFoldDB" id="A0A9J6F9V7"/>
<evidence type="ECO:0000313" key="5">
    <source>
        <dbReference type="Proteomes" id="UP000821853"/>
    </source>
</evidence>
<dbReference type="VEuPathDB" id="VectorBase:HLOH_042094"/>
<dbReference type="EMBL" id="JABSTR010000001">
    <property type="protein sequence ID" value="KAH9359701.1"/>
    <property type="molecule type" value="Genomic_DNA"/>
</dbReference>